<organism evidence="1 2">
    <name type="scientific">Nocardioides cavernae</name>
    <dbReference type="NCBI Taxonomy" id="1921566"/>
    <lineage>
        <taxon>Bacteria</taxon>
        <taxon>Bacillati</taxon>
        <taxon>Actinomycetota</taxon>
        <taxon>Actinomycetes</taxon>
        <taxon>Propionibacteriales</taxon>
        <taxon>Nocardioidaceae</taxon>
        <taxon>Nocardioides</taxon>
    </lineage>
</organism>
<proteinExistence type="predicted"/>
<accession>A0ABR8N4Z9</accession>
<comment type="caution">
    <text evidence="1">The sequence shown here is derived from an EMBL/GenBank/DDBJ whole genome shotgun (WGS) entry which is preliminary data.</text>
</comment>
<keyword evidence="2" id="KW-1185">Reference proteome</keyword>
<protein>
    <submittedName>
        <fullName evidence="1">Uncharacterized protein</fullName>
    </submittedName>
</protein>
<gene>
    <name evidence="1" type="ORF">IEZ26_01320</name>
</gene>
<dbReference type="RefSeq" id="WP_191193134.1">
    <property type="nucleotide sequence ID" value="NZ_JACXYZ010000001.1"/>
</dbReference>
<reference evidence="1 2" key="1">
    <citation type="submission" date="2020-09" db="EMBL/GenBank/DDBJ databases">
        <title>novel species in genus Nocardioides.</title>
        <authorList>
            <person name="Zhang G."/>
        </authorList>
    </citation>
    <scope>NUCLEOTIDE SEQUENCE [LARGE SCALE GENOMIC DNA]</scope>
    <source>
        <strain evidence="1 2">KCTC 39551</strain>
    </source>
</reference>
<sequence>MSRNPTPGFRRLPRVADRMTAAHFDLVKQSLAAERSGDAARALELHSSVPALNLRSRHHVLLAQLAALGDHVPEWVWARWMAYQAIRCEDPGSETGQAQRLALKYAIETFHGDQLADCHADGGDPVRVVAWVASESWLFHQVLVHELGGLERFVDELATGRLAEHAELARSWVGARLGGYQVGASLPSGRLRVHDPAAGSWLEVLDLGARSDAGDEGWVLGRLVPSAVDDLLMFDTPPISVPETVARDVAESPQPWMRIKEALDEGRLVERRFMRADHELVTDVLSIDLLRIGTAPTDLERVTAQLRSGRDEIPRAAFRILRRAADGDMLQSDASHVAAAVLQPRARADARRMLVREGQYDVWARWAALVHEPARGLLLDFAEACRAAG</sequence>
<evidence type="ECO:0000313" key="1">
    <source>
        <dbReference type="EMBL" id="MBD3923246.1"/>
    </source>
</evidence>
<dbReference type="EMBL" id="JACXYZ010000001">
    <property type="protein sequence ID" value="MBD3923246.1"/>
    <property type="molecule type" value="Genomic_DNA"/>
</dbReference>
<evidence type="ECO:0000313" key="2">
    <source>
        <dbReference type="Proteomes" id="UP000618818"/>
    </source>
</evidence>
<name>A0ABR8N4Z9_9ACTN</name>
<dbReference type="Proteomes" id="UP000618818">
    <property type="component" value="Unassembled WGS sequence"/>
</dbReference>